<dbReference type="InterPro" id="IPR017871">
    <property type="entry name" value="ABC_transporter-like_CS"/>
</dbReference>
<dbReference type="CDD" id="cd03257">
    <property type="entry name" value="ABC_NikE_OppD_transporters"/>
    <property type="match status" value="1"/>
</dbReference>
<dbReference type="STRING" id="43775.SAMN04489760_10584"/>
<keyword evidence="1" id="KW-0813">Transport</keyword>
<reference evidence="5 6" key="1">
    <citation type="submission" date="2016-10" db="EMBL/GenBank/DDBJ databases">
        <authorList>
            <person name="de Groot N.N."/>
        </authorList>
    </citation>
    <scope>NUCLEOTIDE SEQUENCE [LARGE SCALE GENOMIC DNA]</scope>
    <source>
        <strain evidence="5 6">DSM 8423</strain>
    </source>
</reference>
<evidence type="ECO:0000256" key="1">
    <source>
        <dbReference type="ARBA" id="ARBA00022448"/>
    </source>
</evidence>
<keyword evidence="2" id="KW-0547">Nucleotide-binding</keyword>
<evidence type="ECO:0000313" key="6">
    <source>
        <dbReference type="Proteomes" id="UP000198744"/>
    </source>
</evidence>
<keyword evidence="3 5" id="KW-0067">ATP-binding</keyword>
<dbReference type="NCBIfam" id="TIGR01727">
    <property type="entry name" value="oligo_HPY"/>
    <property type="match status" value="1"/>
</dbReference>
<dbReference type="EMBL" id="FOBS01000005">
    <property type="protein sequence ID" value="SEM14915.1"/>
    <property type="molecule type" value="Genomic_DNA"/>
</dbReference>
<dbReference type="InterPro" id="IPR050319">
    <property type="entry name" value="ABC_transp_ATP-bind"/>
</dbReference>
<dbReference type="SUPFAM" id="SSF52540">
    <property type="entry name" value="P-loop containing nucleoside triphosphate hydrolases"/>
    <property type="match status" value="1"/>
</dbReference>
<evidence type="ECO:0000259" key="4">
    <source>
        <dbReference type="PROSITE" id="PS50893"/>
    </source>
</evidence>
<sequence length="332" mass="37231">MENTDQSGNSNQSGAILEIIEARKIFTVQREIFSREPIKIHALNGVSLTLYKGETLGLVGESGCGKSTLGRLILHLDKPTEGRILFQGQDIFAYDRQALKGYFRKVQLIFQDPQASLNPRKTAGDAIGEPLLVHRIVPGAEVQSRVAKLLETVGLSQDSIDRYPHEFSGGQRQRIGIARAISLQPELIIADEPVSALDVSVQAQILNLLKELQQSFGLTYLFITHDLAVVRHMSDRIAVMYLGKIVELAENRELYDRPVHPYTLALFAAIPGLSPGQTKRRILREDLSNPFDAFRGCSFYPRCPERMDRCRHENPELLERFPGHLVACHLNL</sequence>
<dbReference type="PROSITE" id="PS50893">
    <property type="entry name" value="ABC_TRANSPORTER_2"/>
    <property type="match status" value="1"/>
</dbReference>
<dbReference type="GO" id="GO:0016887">
    <property type="term" value="F:ATP hydrolysis activity"/>
    <property type="evidence" value="ECO:0007669"/>
    <property type="project" value="InterPro"/>
</dbReference>
<dbReference type="FunFam" id="3.40.50.300:FF:000016">
    <property type="entry name" value="Oligopeptide ABC transporter ATP-binding component"/>
    <property type="match status" value="1"/>
</dbReference>
<dbReference type="Pfam" id="PF08352">
    <property type="entry name" value="oligo_HPY"/>
    <property type="match status" value="1"/>
</dbReference>
<dbReference type="GO" id="GO:0015833">
    <property type="term" value="P:peptide transport"/>
    <property type="evidence" value="ECO:0007669"/>
    <property type="project" value="InterPro"/>
</dbReference>
<evidence type="ECO:0000256" key="3">
    <source>
        <dbReference type="ARBA" id="ARBA00022840"/>
    </source>
</evidence>
<dbReference type="GO" id="GO:0055085">
    <property type="term" value="P:transmembrane transport"/>
    <property type="evidence" value="ECO:0007669"/>
    <property type="project" value="UniProtKB-ARBA"/>
</dbReference>
<dbReference type="GO" id="GO:0005524">
    <property type="term" value="F:ATP binding"/>
    <property type="evidence" value="ECO:0007669"/>
    <property type="project" value="UniProtKB-KW"/>
</dbReference>
<dbReference type="InterPro" id="IPR027417">
    <property type="entry name" value="P-loop_NTPase"/>
</dbReference>
<evidence type="ECO:0000256" key="2">
    <source>
        <dbReference type="ARBA" id="ARBA00022741"/>
    </source>
</evidence>
<keyword evidence="6" id="KW-1185">Reference proteome</keyword>
<accession>A0A1H7W1I9</accession>
<dbReference type="InterPro" id="IPR013563">
    <property type="entry name" value="Oligopep_ABC_C"/>
</dbReference>
<dbReference type="Proteomes" id="UP000198744">
    <property type="component" value="Unassembled WGS sequence"/>
</dbReference>
<dbReference type="PANTHER" id="PTHR43776:SF8">
    <property type="entry name" value="ABC TRANSPORTER, ATP-BINDING PROTEIN"/>
    <property type="match status" value="1"/>
</dbReference>
<protein>
    <submittedName>
        <fullName evidence="5">Peptide/nickel transport system ATP-binding protein</fullName>
    </submittedName>
</protein>
<dbReference type="PANTHER" id="PTHR43776">
    <property type="entry name" value="TRANSPORT ATP-BINDING PROTEIN"/>
    <property type="match status" value="1"/>
</dbReference>
<evidence type="ECO:0000313" key="5">
    <source>
        <dbReference type="EMBL" id="SEM14915.1"/>
    </source>
</evidence>
<dbReference type="InterPro" id="IPR003593">
    <property type="entry name" value="AAA+_ATPase"/>
</dbReference>
<name>A0A1H7W1I9_9BACT</name>
<dbReference type="InterPro" id="IPR003439">
    <property type="entry name" value="ABC_transporter-like_ATP-bd"/>
</dbReference>
<proteinExistence type="predicted"/>
<gene>
    <name evidence="5" type="ORF">SAMN04489760_10584</name>
</gene>
<dbReference type="Gene3D" id="3.40.50.300">
    <property type="entry name" value="P-loop containing nucleotide triphosphate hydrolases"/>
    <property type="match status" value="1"/>
</dbReference>
<feature type="domain" description="ABC transporter" evidence="4">
    <location>
        <begin position="28"/>
        <end position="267"/>
    </location>
</feature>
<dbReference type="AlphaFoldDB" id="A0A1H7W1I9"/>
<organism evidence="5 6">
    <name type="scientific">Syntrophus gentianae</name>
    <dbReference type="NCBI Taxonomy" id="43775"/>
    <lineage>
        <taxon>Bacteria</taxon>
        <taxon>Pseudomonadati</taxon>
        <taxon>Thermodesulfobacteriota</taxon>
        <taxon>Syntrophia</taxon>
        <taxon>Syntrophales</taxon>
        <taxon>Syntrophaceae</taxon>
        <taxon>Syntrophus</taxon>
    </lineage>
</organism>
<dbReference type="OrthoDB" id="9809450at2"/>
<dbReference type="Pfam" id="PF00005">
    <property type="entry name" value="ABC_tran"/>
    <property type="match status" value="1"/>
</dbReference>
<dbReference type="SMART" id="SM00382">
    <property type="entry name" value="AAA"/>
    <property type="match status" value="1"/>
</dbReference>
<dbReference type="PROSITE" id="PS00211">
    <property type="entry name" value="ABC_TRANSPORTER_1"/>
    <property type="match status" value="1"/>
</dbReference>
<dbReference type="RefSeq" id="WP_093882620.1">
    <property type="nucleotide sequence ID" value="NZ_FOBS01000005.1"/>
</dbReference>